<dbReference type="SMART" id="SM00315">
    <property type="entry name" value="RGS"/>
    <property type="match status" value="1"/>
</dbReference>
<dbReference type="InterPro" id="IPR036871">
    <property type="entry name" value="PX_dom_sf"/>
</dbReference>
<dbReference type="InParanoid" id="A0A4S2N667"/>
<feature type="region of interest" description="Disordered" evidence="3">
    <location>
        <begin position="996"/>
        <end position="1016"/>
    </location>
</feature>
<feature type="coiled-coil region" evidence="2">
    <location>
        <begin position="844"/>
        <end position="871"/>
    </location>
</feature>
<accession>A0A4S2N667</accession>
<dbReference type="OrthoDB" id="120967at2759"/>
<dbReference type="Pfam" id="PF08628">
    <property type="entry name" value="Nexin_C"/>
    <property type="match status" value="1"/>
</dbReference>
<dbReference type="Gene3D" id="1.10.167.10">
    <property type="entry name" value="Regulator of G-protein Signalling 4, domain 2"/>
    <property type="match status" value="1"/>
</dbReference>
<feature type="region of interest" description="Disordered" evidence="3">
    <location>
        <begin position="1160"/>
        <end position="1181"/>
    </location>
</feature>
<organism evidence="8 9">
    <name type="scientific">Ascodesmis nigricans</name>
    <dbReference type="NCBI Taxonomy" id="341454"/>
    <lineage>
        <taxon>Eukaryota</taxon>
        <taxon>Fungi</taxon>
        <taxon>Dikarya</taxon>
        <taxon>Ascomycota</taxon>
        <taxon>Pezizomycotina</taxon>
        <taxon>Pezizomycetes</taxon>
        <taxon>Pezizales</taxon>
        <taxon>Ascodesmidaceae</taxon>
        <taxon>Ascodesmis</taxon>
    </lineage>
</organism>
<feature type="domain" description="RGS" evidence="5">
    <location>
        <begin position="456"/>
        <end position="602"/>
    </location>
</feature>
<dbReference type="SUPFAM" id="SSF64268">
    <property type="entry name" value="PX domain"/>
    <property type="match status" value="1"/>
</dbReference>
<dbReference type="FunCoup" id="A0A4S2N667">
    <property type="interactions" value="36"/>
</dbReference>
<evidence type="ECO:0000259" key="7">
    <source>
        <dbReference type="PROSITE" id="PS51207"/>
    </source>
</evidence>
<evidence type="ECO:0000313" key="8">
    <source>
        <dbReference type="EMBL" id="TGZ84808.1"/>
    </source>
</evidence>
<keyword evidence="2" id="KW-0175">Coiled coil</keyword>
<dbReference type="Gene3D" id="3.30.1520.10">
    <property type="entry name" value="Phox-like domain"/>
    <property type="match status" value="1"/>
</dbReference>
<dbReference type="PROSITE" id="PS50132">
    <property type="entry name" value="RGS"/>
    <property type="match status" value="1"/>
</dbReference>
<evidence type="ECO:0000259" key="6">
    <source>
        <dbReference type="PROSITE" id="PS50195"/>
    </source>
</evidence>
<dbReference type="PROSITE" id="PS51207">
    <property type="entry name" value="PXA"/>
    <property type="match status" value="1"/>
</dbReference>
<evidence type="ECO:0000256" key="4">
    <source>
        <dbReference type="SAM" id="Phobius"/>
    </source>
</evidence>
<dbReference type="InterPro" id="IPR044926">
    <property type="entry name" value="RGS_subdomain_2"/>
</dbReference>
<keyword evidence="4" id="KW-0812">Transmembrane</keyword>
<feature type="transmembrane region" description="Helical" evidence="4">
    <location>
        <begin position="12"/>
        <end position="29"/>
    </location>
</feature>
<dbReference type="InterPro" id="IPR013937">
    <property type="entry name" value="Sorting_nexin_C"/>
</dbReference>
<evidence type="ECO:0000256" key="2">
    <source>
        <dbReference type="SAM" id="Coils"/>
    </source>
</evidence>
<reference evidence="8 9" key="1">
    <citation type="submission" date="2019-04" db="EMBL/GenBank/DDBJ databases">
        <title>Comparative genomics and transcriptomics to analyze fruiting body development in filamentous ascomycetes.</title>
        <authorList>
            <consortium name="DOE Joint Genome Institute"/>
            <person name="Lutkenhaus R."/>
            <person name="Traeger S."/>
            <person name="Breuer J."/>
            <person name="Kuo A."/>
            <person name="Lipzen A."/>
            <person name="Pangilinan J."/>
            <person name="Dilworth D."/>
            <person name="Sandor L."/>
            <person name="Poggeler S."/>
            <person name="Barry K."/>
            <person name="Grigoriev I.V."/>
            <person name="Nowrousian M."/>
        </authorList>
    </citation>
    <scope>NUCLEOTIDE SEQUENCE [LARGE SCALE GENOMIC DNA]</scope>
    <source>
        <strain evidence="8 9">CBS 389.68</strain>
    </source>
</reference>
<dbReference type="Pfam" id="PF02194">
    <property type="entry name" value="PXA"/>
    <property type="match status" value="1"/>
</dbReference>
<name>A0A4S2N667_9PEZI</name>
<protein>
    <recommendedName>
        <fullName evidence="10">Intermediate filament protein</fullName>
    </recommendedName>
</protein>
<dbReference type="STRING" id="341454.A0A4S2N667"/>
<keyword evidence="4" id="KW-1133">Transmembrane helix</keyword>
<evidence type="ECO:0008006" key="10">
    <source>
        <dbReference type="Google" id="ProtNLM"/>
    </source>
</evidence>
<dbReference type="SMART" id="SM00313">
    <property type="entry name" value="PXA"/>
    <property type="match status" value="1"/>
</dbReference>
<dbReference type="SUPFAM" id="SSF48097">
    <property type="entry name" value="Regulator of G-protein signaling, RGS"/>
    <property type="match status" value="1"/>
</dbReference>
<comment type="similarity">
    <text evidence="1">Belongs to the sorting nexin family.</text>
</comment>
<proteinExistence type="inferred from homology"/>
<dbReference type="EMBL" id="ML220112">
    <property type="protein sequence ID" value="TGZ84808.1"/>
    <property type="molecule type" value="Genomic_DNA"/>
</dbReference>
<dbReference type="GO" id="GO:0035091">
    <property type="term" value="F:phosphatidylinositol binding"/>
    <property type="evidence" value="ECO:0007669"/>
    <property type="project" value="InterPro"/>
</dbReference>
<feature type="domain" description="PXA" evidence="7">
    <location>
        <begin position="111"/>
        <end position="300"/>
    </location>
</feature>
<dbReference type="PANTHER" id="PTHR22775">
    <property type="entry name" value="SORTING NEXIN"/>
    <property type="match status" value="1"/>
</dbReference>
<dbReference type="InterPro" id="IPR016137">
    <property type="entry name" value="RGS"/>
</dbReference>
<dbReference type="InterPro" id="IPR001683">
    <property type="entry name" value="PX_dom"/>
</dbReference>
<dbReference type="PANTHER" id="PTHR22775:SF3">
    <property type="entry name" value="SORTING NEXIN-13"/>
    <property type="match status" value="1"/>
</dbReference>
<evidence type="ECO:0000256" key="1">
    <source>
        <dbReference type="ARBA" id="ARBA00010883"/>
    </source>
</evidence>
<feature type="transmembrane region" description="Helical" evidence="4">
    <location>
        <begin position="41"/>
        <end position="64"/>
    </location>
</feature>
<dbReference type="Pfam" id="PF00787">
    <property type="entry name" value="PX"/>
    <property type="match status" value="1"/>
</dbReference>
<feature type="region of interest" description="Disordered" evidence="3">
    <location>
        <begin position="767"/>
        <end position="786"/>
    </location>
</feature>
<dbReference type="CDD" id="cd06876">
    <property type="entry name" value="PX_MDM1p"/>
    <property type="match status" value="1"/>
</dbReference>
<dbReference type="SMART" id="SM00312">
    <property type="entry name" value="PX"/>
    <property type="match status" value="1"/>
</dbReference>
<dbReference type="InterPro" id="IPR003114">
    <property type="entry name" value="Phox_assoc"/>
</dbReference>
<dbReference type="AlphaFoldDB" id="A0A4S2N667"/>
<evidence type="ECO:0000256" key="3">
    <source>
        <dbReference type="SAM" id="MobiDB-lite"/>
    </source>
</evidence>
<evidence type="ECO:0000259" key="5">
    <source>
        <dbReference type="PROSITE" id="PS50132"/>
    </source>
</evidence>
<feature type="domain" description="PX" evidence="6">
    <location>
        <begin position="879"/>
        <end position="996"/>
    </location>
</feature>
<dbReference type="Pfam" id="PF00615">
    <property type="entry name" value="RGS"/>
    <property type="match status" value="1"/>
</dbReference>
<feature type="region of interest" description="Disordered" evidence="3">
    <location>
        <begin position="609"/>
        <end position="651"/>
    </location>
</feature>
<dbReference type="InterPro" id="IPR036305">
    <property type="entry name" value="RGS_sf"/>
</dbReference>
<sequence>MASIWIANAWKNHRPATVAAIICVGLLLNNAATSYIPTLRLIVWAFSAGVALALFLVLGAVVSFPDTNIPESPLRSVPPLAIYSPDRWSPEKAPGAGSDTHLDPIPLVPSSLPISAALDDLLSYVLRDFILAWYNSISTAPSFPNHVSSLIRHILSSTLERSQEVDLPQLLVARIAPLVTAHIYDFSEAEKAVRGKHLNKHLTESEELDDAIAGKYRDGRLHPAAASGFSNTKLAQQEHLRGLVETVLPSVLPKNEKDTQVVVNLVREIGACAILQPVLEMLSEPDTWNQLVVAWGKSALQDRKSVKKFREALEKHATPEKGRAEHTPPTQKGHPPMIRLSPNDDERMFERFIRSIRQCNNISDARRLRNEITAQLRRDGKIELGEEGVSPKWQVYIRRLETGKRLIDQKVSYLSQDGSAPGITGATESIPQPLGNESDPLAAGRINQSSRMESATLEDVLQDSAGLSYFMEYMDRQRRLPLVQFWLVVSGIRNPLEDDIPSDDEAVATISSSSFPAWTSSDRADIAQIHAAYLSSPRSEIQISEPSRRAIKDFLRSGDKATQKQYLRARSAVLRAQTAVYEEMNKNQFSGFRASDLFYKYLASDEAAGAGGNRNSSARPSLDVLPISAVGGSNTPSVEGEEEWDTDPLSGSITSLIDETALARNLRGARRKGGPSLPDRGVVEAVEAALNDIIDEPITNDNVGRNSPFDPASDSSRTSLEVPRDGTLSVPGGKNPQKKSHGKELSIASLGLIDPEARDTVFEDELFPEDNPGIESESLDEEYDSDTGLGGIDEDEIHLAAPGDLELAEAILTLSYEIQKLTSQEVVVDSLYRKAELTNNTTELRILRKSKASLQREIRRKELQKQQYIVQESDNSLYGRSTVSIKKSVVDHDNGQDYALYIVEVTRQGGEQLPAAQWAVARRYSEFFQLHQTLKRFESVKELDFPRRRVVMKLQKDFLEKRRVALDKYLKALLQIPEVCRSREFRAFLSSQSNTSRRHVLSPTPAGKESKQSTTDNRDLMSRLYASLADGMEDVIGNLALPPLPLLDQLTLPSQPASTPVDKDEITAVAEAEAELAAFEDKEVEPFVKPICDLFLEIFELNRKSNWLRGRAVVVVLHQLLGGTIERKVKEYVAGALEENVILQYIRSVKEVIWPGGELRRTDGEEGSKKQGRTEKEKMKTKKEAAMVMANLIPELSASVVGRANAQSASRRLFAVGNNHRLNTSIVYEILDEIVDAVFGTSATTQSGLLQSQSLTGAEGRAKI</sequence>
<keyword evidence="4" id="KW-0472">Membrane</keyword>
<evidence type="ECO:0000313" key="9">
    <source>
        <dbReference type="Proteomes" id="UP000298138"/>
    </source>
</evidence>
<feature type="region of interest" description="Disordered" evidence="3">
    <location>
        <begin position="314"/>
        <end position="341"/>
    </location>
</feature>
<feature type="compositionally biased region" description="Basic and acidic residues" evidence="3">
    <location>
        <begin position="314"/>
        <end position="326"/>
    </location>
</feature>
<dbReference type="Proteomes" id="UP000298138">
    <property type="component" value="Unassembled WGS sequence"/>
</dbReference>
<dbReference type="PROSITE" id="PS50195">
    <property type="entry name" value="PX"/>
    <property type="match status" value="1"/>
</dbReference>
<gene>
    <name evidence="8" type="ORF">EX30DRAFT_313577</name>
</gene>
<feature type="region of interest" description="Disordered" evidence="3">
    <location>
        <begin position="697"/>
        <end position="744"/>
    </location>
</feature>
<keyword evidence="9" id="KW-1185">Reference proteome</keyword>